<dbReference type="RefSeq" id="XP_006812320.1">
    <property type="nucleotide sequence ID" value="XM_006812257.1"/>
</dbReference>
<dbReference type="InterPro" id="IPR039911">
    <property type="entry name" value="JIP3/JIP4"/>
</dbReference>
<sequence length="183" mass="20260">SRHEDRENDMKKEYQTLSLRHTEMMKMYMDHIEKTKLAGQTDIVGSPRLFKLNIQHPHRPISPIHDIQSDITGPTKDSNLIESYAEMTSLHDNEDKSNNDSLLQEMTIPAAIKANLDSNLDKDTGSKSIETQATVATSSAATVTTPSQDFSAVSTEAADIVSSTPELYGATSPESNETVQPRR</sequence>
<gene>
    <name evidence="3" type="primary">LOC102809110</name>
</gene>
<dbReference type="PANTHER" id="PTHR13886:SF4">
    <property type="entry name" value="JNK-INTERACTING PROTEIN 3"/>
    <property type="match status" value="1"/>
</dbReference>
<feature type="region of interest" description="Disordered" evidence="1">
    <location>
        <begin position="162"/>
        <end position="183"/>
    </location>
</feature>
<name>A0ABM0LX29_SACKO</name>
<reference evidence="3" key="1">
    <citation type="submission" date="2025-08" db="UniProtKB">
        <authorList>
            <consortium name="RefSeq"/>
        </authorList>
    </citation>
    <scope>IDENTIFICATION</scope>
    <source>
        <tissue evidence="3">Testes</tissue>
    </source>
</reference>
<keyword evidence="2" id="KW-1185">Reference proteome</keyword>
<feature type="compositionally biased region" description="Polar residues" evidence="1">
    <location>
        <begin position="172"/>
        <end position="183"/>
    </location>
</feature>
<dbReference type="Proteomes" id="UP000694865">
    <property type="component" value="Unplaced"/>
</dbReference>
<dbReference type="PANTHER" id="PTHR13886">
    <property type="entry name" value="JNK/SAPK-ASSOCIATED PROTEIN"/>
    <property type="match status" value="1"/>
</dbReference>
<protein>
    <submittedName>
        <fullName evidence="3">C-Jun-amino-terminal kinase-interacting protein 4-like</fullName>
    </submittedName>
</protein>
<evidence type="ECO:0000313" key="2">
    <source>
        <dbReference type="Proteomes" id="UP000694865"/>
    </source>
</evidence>
<proteinExistence type="predicted"/>
<feature type="non-terminal residue" evidence="3">
    <location>
        <position position="1"/>
    </location>
</feature>
<accession>A0ABM0LX29</accession>
<dbReference type="GeneID" id="102809110"/>
<evidence type="ECO:0000313" key="3">
    <source>
        <dbReference type="RefSeq" id="XP_006812320.1"/>
    </source>
</evidence>
<organism evidence="2 3">
    <name type="scientific">Saccoglossus kowalevskii</name>
    <name type="common">Acorn worm</name>
    <dbReference type="NCBI Taxonomy" id="10224"/>
    <lineage>
        <taxon>Eukaryota</taxon>
        <taxon>Metazoa</taxon>
        <taxon>Hemichordata</taxon>
        <taxon>Enteropneusta</taxon>
        <taxon>Harrimaniidae</taxon>
        <taxon>Saccoglossus</taxon>
    </lineage>
</organism>
<evidence type="ECO:0000256" key="1">
    <source>
        <dbReference type="SAM" id="MobiDB-lite"/>
    </source>
</evidence>